<dbReference type="Proteomes" id="UP001628220">
    <property type="component" value="Unassembled WGS sequence"/>
</dbReference>
<protein>
    <submittedName>
        <fullName evidence="2">Uncharacterized protein</fullName>
    </submittedName>
</protein>
<reference evidence="2 3" key="1">
    <citation type="journal article" date="2025" name="Int. J. Syst. Evol. Microbiol.">
        <title>Desulfovibrio falkowii sp. nov., Porphyromonas miyakawae sp. nov., Mediterraneibacter flintii sp. nov. and Owariibacterium komagatae gen. nov., sp. nov., isolated from human faeces.</title>
        <authorList>
            <person name="Hamaguchi T."/>
            <person name="Ohara M."/>
            <person name="Hisatomi A."/>
            <person name="Sekiguchi K."/>
            <person name="Takeda J.I."/>
            <person name="Ueyama J."/>
            <person name="Ito M."/>
            <person name="Nishiwaki H."/>
            <person name="Ogi T."/>
            <person name="Hirayama M."/>
            <person name="Ohkuma M."/>
            <person name="Sakamoto M."/>
            <person name="Ohno K."/>
        </authorList>
    </citation>
    <scope>NUCLEOTIDE SEQUENCE [LARGE SCALE GENOMIC DNA]</scope>
    <source>
        <strain evidence="2 3">13CB11C</strain>
    </source>
</reference>
<evidence type="ECO:0000256" key="1">
    <source>
        <dbReference type="SAM" id="MobiDB-lite"/>
    </source>
</evidence>
<dbReference type="Gene3D" id="3.10.290.30">
    <property type="entry name" value="MM3350-like"/>
    <property type="match status" value="1"/>
</dbReference>
<sequence>MTRQYHILLTFPGDDNFLRILSIRSDASAKELHNLILSSVNYPMDTIASFVFTDSENTLVKEFICDESFMELSQEEGTETALMEQVSVAQIFEKKEELDCLYLFDVYQNRGFTLELYDTDSALTTASVLKAKGEAPELVSDWDLLENMSDESLFSTDEEIESDEGQSFNEESLYDITDLFED</sequence>
<name>A0ABQ0E0V9_9PORP</name>
<keyword evidence="3" id="KW-1185">Reference proteome</keyword>
<dbReference type="InterPro" id="IPR024047">
    <property type="entry name" value="MM3350-like_sf"/>
</dbReference>
<organism evidence="2 3">
    <name type="scientific">Porphyromonas miyakawae</name>
    <dbReference type="NCBI Taxonomy" id="3137470"/>
    <lineage>
        <taxon>Bacteria</taxon>
        <taxon>Pseudomonadati</taxon>
        <taxon>Bacteroidota</taxon>
        <taxon>Bacteroidia</taxon>
        <taxon>Bacteroidales</taxon>
        <taxon>Porphyromonadaceae</taxon>
        <taxon>Porphyromonas</taxon>
    </lineage>
</organism>
<dbReference type="EMBL" id="BAAFSF010000001">
    <property type="protein sequence ID" value="GAB1251344.1"/>
    <property type="molecule type" value="Genomic_DNA"/>
</dbReference>
<comment type="caution">
    <text evidence="2">The sequence shown here is derived from an EMBL/GenBank/DDBJ whole genome shotgun (WGS) entry which is preliminary data.</text>
</comment>
<evidence type="ECO:0000313" key="2">
    <source>
        <dbReference type="EMBL" id="GAB1251344.1"/>
    </source>
</evidence>
<dbReference type="RefSeq" id="WP_411915156.1">
    <property type="nucleotide sequence ID" value="NZ_BAAFSF010000001.1"/>
</dbReference>
<dbReference type="SUPFAM" id="SSF159941">
    <property type="entry name" value="MM3350-like"/>
    <property type="match status" value="1"/>
</dbReference>
<proteinExistence type="predicted"/>
<accession>A0ABQ0E0V9</accession>
<gene>
    <name evidence="2" type="ORF">Tsumi_04480</name>
</gene>
<evidence type="ECO:0000313" key="3">
    <source>
        <dbReference type="Proteomes" id="UP001628220"/>
    </source>
</evidence>
<feature type="region of interest" description="Disordered" evidence="1">
    <location>
        <begin position="153"/>
        <end position="182"/>
    </location>
</feature>